<accession>A0A0B7AMK9</accession>
<protein>
    <submittedName>
        <fullName evidence="1">Uncharacterized protein</fullName>
    </submittedName>
</protein>
<reference evidence="1" key="1">
    <citation type="submission" date="2014-12" db="EMBL/GenBank/DDBJ databases">
        <title>Insight into the proteome of Arion vulgaris.</title>
        <authorList>
            <person name="Aradska J."/>
            <person name="Bulat T."/>
            <person name="Smidak R."/>
            <person name="Sarate P."/>
            <person name="Gangsoo J."/>
            <person name="Sialana F."/>
            <person name="Bilban M."/>
            <person name="Lubec G."/>
        </authorList>
    </citation>
    <scope>NUCLEOTIDE SEQUENCE</scope>
    <source>
        <tissue evidence="1">Skin</tissue>
    </source>
</reference>
<organism evidence="1">
    <name type="scientific">Arion vulgaris</name>
    <dbReference type="NCBI Taxonomy" id="1028688"/>
    <lineage>
        <taxon>Eukaryota</taxon>
        <taxon>Metazoa</taxon>
        <taxon>Spiralia</taxon>
        <taxon>Lophotrochozoa</taxon>
        <taxon>Mollusca</taxon>
        <taxon>Gastropoda</taxon>
        <taxon>Heterobranchia</taxon>
        <taxon>Euthyneura</taxon>
        <taxon>Panpulmonata</taxon>
        <taxon>Eupulmonata</taxon>
        <taxon>Stylommatophora</taxon>
        <taxon>Helicina</taxon>
        <taxon>Arionoidea</taxon>
        <taxon>Arionidae</taxon>
        <taxon>Arion</taxon>
    </lineage>
</organism>
<dbReference type="EMBL" id="HACG01034305">
    <property type="protein sequence ID" value="CEK81170.1"/>
    <property type="molecule type" value="Transcribed_RNA"/>
</dbReference>
<evidence type="ECO:0000313" key="1">
    <source>
        <dbReference type="EMBL" id="CEK81170.1"/>
    </source>
</evidence>
<dbReference type="AlphaFoldDB" id="A0A0B7AMK9"/>
<gene>
    <name evidence="1" type="primary">ORF124658</name>
</gene>
<feature type="non-terminal residue" evidence="1">
    <location>
        <position position="1"/>
    </location>
</feature>
<proteinExistence type="predicted"/>
<name>A0A0B7AMK9_9EUPU</name>
<sequence length="52" mass="6236">EKISNTKVLISTHSLFQKALVRWAGNVMCMPDKHIPKQLMYDKRPKKWLRRN</sequence>